<evidence type="ECO:0008006" key="4">
    <source>
        <dbReference type="Google" id="ProtNLM"/>
    </source>
</evidence>
<evidence type="ECO:0000313" key="3">
    <source>
        <dbReference type="Proteomes" id="UP000826234"/>
    </source>
</evidence>
<protein>
    <recommendedName>
        <fullName evidence="4">Histone H2B</fullName>
    </recommendedName>
</protein>
<proteinExistence type="predicted"/>
<gene>
    <name evidence="2" type="ORF">JD844_013329</name>
</gene>
<dbReference type="Gene3D" id="1.10.20.10">
    <property type="entry name" value="Histone, subunit A"/>
    <property type="match status" value="1"/>
</dbReference>
<evidence type="ECO:0000256" key="1">
    <source>
        <dbReference type="SAM" id="MobiDB-lite"/>
    </source>
</evidence>
<feature type="compositionally biased region" description="Basic residues" evidence="1">
    <location>
        <begin position="1"/>
        <end position="54"/>
    </location>
</feature>
<accession>A0ABQ7TLQ8</accession>
<feature type="region of interest" description="Disordered" evidence="1">
    <location>
        <begin position="1"/>
        <end position="62"/>
    </location>
</feature>
<keyword evidence="3" id="KW-1185">Reference proteome</keyword>
<dbReference type="InterPro" id="IPR009072">
    <property type="entry name" value="Histone-fold"/>
</dbReference>
<dbReference type="EMBL" id="JAIPUX010000439">
    <property type="protein sequence ID" value="KAH0630365.1"/>
    <property type="molecule type" value="Genomic_DNA"/>
</dbReference>
<comment type="caution">
    <text evidence="2">The sequence shown here is derived from an EMBL/GenBank/DDBJ whole genome shotgun (WGS) entry which is preliminary data.</text>
</comment>
<name>A0ABQ7TLQ8_PHRPL</name>
<evidence type="ECO:0000313" key="2">
    <source>
        <dbReference type="EMBL" id="KAH0630365.1"/>
    </source>
</evidence>
<reference evidence="2 3" key="1">
    <citation type="journal article" date="2022" name="Gigascience">
        <title>A chromosome-level genome assembly and annotation of the desert horned lizard, Phrynosoma platyrhinos, provides insight into chromosomal rearrangements among reptiles.</title>
        <authorList>
            <person name="Koochekian N."/>
            <person name="Ascanio A."/>
            <person name="Farleigh K."/>
            <person name="Card D.C."/>
            <person name="Schield D.R."/>
            <person name="Castoe T.A."/>
            <person name="Jezkova T."/>
        </authorList>
    </citation>
    <scope>NUCLEOTIDE SEQUENCE [LARGE SCALE GENOMIC DNA]</scope>
    <source>
        <strain evidence="2">NK-2021</strain>
    </source>
</reference>
<sequence length="151" mass="17335">MAVKQQGRKKTKDAKRRKSEKKHQPVRQKQKKLQSRKLKKRQSRLKRQAKRPKAGTRGQERRICSPHLFTSKILCEMPKVRMEARARSLVKTMLTDMYNHVATRVETSLSQKNEPSAISGSDVQTALKEAMTKELAKHMAEQPSTAPVECT</sequence>
<dbReference type="Proteomes" id="UP000826234">
    <property type="component" value="Unassembled WGS sequence"/>
</dbReference>
<organism evidence="2 3">
    <name type="scientific">Phrynosoma platyrhinos</name>
    <name type="common">Desert horned lizard</name>
    <dbReference type="NCBI Taxonomy" id="52577"/>
    <lineage>
        <taxon>Eukaryota</taxon>
        <taxon>Metazoa</taxon>
        <taxon>Chordata</taxon>
        <taxon>Craniata</taxon>
        <taxon>Vertebrata</taxon>
        <taxon>Euteleostomi</taxon>
        <taxon>Lepidosauria</taxon>
        <taxon>Squamata</taxon>
        <taxon>Bifurcata</taxon>
        <taxon>Unidentata</taxon>
        <taxon>Episquamata</taxon>
        <taxon>Toxicofera</taxon>
        <taxon>Iguania</taxon>
        <taxon>Phrynosomatidae</taxon>
        <taxon>Phrynosomatinae</taxon>
        <taxon>Phrynosoma</taxon>
    </lineage>
</organism>